<dbReference type="Proteomes" id="UP000324222">
    <property type="component" value="Unassembled WGS sequence"/>
</dbReference>
<feature type="compositionally biased region" description="Pro residues" evidence="1">
    <location>
        <begin position="61"/>
        <end position="73"/>
    </location>
</feature>
<evidence type="ECO:0000313" key="3">
    <source>
        <dbReference type="Proteomes" id="UP000324222"/>
    </source>
</evidence>
<name>A0A5B7FGD7_PORTR</name>
<sequence length="108" mass="11641">MKPRLGGAPIAPRSLECWLHARPLALSSPPSHDTAPPVMPLLGPERGAAIQSAKRDSLHLTPPPMNRPRPPSLRPAAVPMQPTLATHQPSAPVLSRNNLHRTSLLFHS</sequence>
<keyword evidence="3" id="KW-1185">Reference proteome</keyword>
<dbReference type="EMBL" id="VSRR010006355">
    <property type="protein sequence ID" value="MPC44595.1"/>
    <property type="molecule type" value="Genomic_DNA"/>
</dbReference>
<accession>A0A5B7FGD7</accession>
<feature type="region of interest" description="Disordered" evidence="1">
    <location>
        <begin position="27"/>
        <end position="108"/>
    </location>
</feature>
<feature type="compositionally biased region" description="Polar residues" evidence="1">
    <location>
        <begin position="83"/>
        <end position="101"/>
    </location>
</feature>
<gene>
    <name evidence="2" type="ORF">E2C01_038272</name>
</gene>
<evidence type="ECO:0000313" key="2">
    <source>
        <dbReference type="EMBL" id="MPC44595.1"/>
    </source>
</evidence>
<proteinExistence type="predicted"/>
<comment type="caution">
    <text evidence="2">The sequence shown here is derived from an EMBL/GenBank/DDBJ whole genome shotgun (WGS) entry which is preliminary data.</text>
</comment>
<evidence type="ECO:0000256" key="1">
    <source>
        <dbReference type="SAM" id="MobiDB-lite"/>
    </source>
</evidence>
<reference evidence="2 3" key="1">
    <citation type="submission" date="2019-05" db="EMBL/GenBank/DDBJ databases">
        <title>Another draft genome of Portunus trituberculatus and its Hox gene families provides insights of decapod evolution.</title>
        <authorList>
            <person name="Jeong J.-H."/>
            <person name="Song I."/>
            <person name="Kim S."/>
            <person name="Choi T."/>
            <person name="Kim D."/>
            <person name="Ryu S."/>
            <person name="Kim W."/>
        </authorList>
    </citation>
    <scope>NUCLEOTIDE SEQUENCE [LARGE SCALE GENOMIC DNA]</scope>
    <source>
        <tissue evidence="2">Muscle</tissue>
    </source>
</reference>
<protein>
    <submittedName>
        <fullName evidence="2">Uncharacterized protein</fullName>
    </submittedName>
</protein>
<dbReference type="AlphaFoldDB" id="A0A5B7FGD7"/>
<organism evidence="2 3">
    <name type="scientific">Portunus trituberculatus</name>
    <name type="common">Swimming crab</name>
    <name type="synonym">Neptunus trituberculatus</name>
    <dbReference type="NCBI Taxonomy" id="210409"/>
    <lineage>
        <taxon>Eukaryota</taxon>
        <taxon>Metazoa</taxon>
        <taxon>Ecdysozoa</taxon>
        <taxon>Arthropoda</taxon>
        <taxon>Crustacea</taxon>
        <taxon>Multicrustacea</taxon>
        <taxon>Malacostraca</taxon>
        <taxon>Eumalacostraca</taxon>
        <taxon>Eucarida</taxon>
        <taxon>Decapoda</taxon>
        <taxon>Pleocyemata</taxon>
        <taxon>Brachyura</taxon>
        <taxon>Eubrachyura</taxon>
        <taxon>Portunoidea</taxon>
        <taxon>Portunidae</taxon>
        <taxon>Portuninae</taxon>
        <taxon>Portunus</taxon>
    </lineage>
</organism>